<dbReference type="Gene3D" id="1.10.10.1700">
    <property type="entry name" value="Histone-lysine N-methyltransferase"/>
    <property type="match status" value="1"/>
</dbReference>
<feature type="region of interest" description="Disordered" evidence="9">
    <location>
        <begin position="347"/>
        <end position="422"/>
    </location>
</feature>
<keyword evidence="3" id="KW-0158">Chromosome</keyword>
<gene>
    <name evidence="11" type="ORF">BN980_GECA04s04641g</name>
</gene>
<accession>A0A0J9X6T6</accession>
<evidence type="ECO:0000256" key="2">
    <source>
        <dbReference type="ARBA" id="ARBA00004286"/>
    </source>
</evidence>
<evidence type="ECO:0000256" key="1">
    <source>
        <dbReference type="ARBA" id="ARBA00004123"/>
    </source>
</evidence>
<reference evidence="11" key="1">
    <citation type="submission" date="2014-03" db="EMBL/GenBank/DDBJ databases">
        <authorList>
            <person name="Casaregola S."/>
        </authorList>
    </citation>
    <scope>NUCLEOTIDE SEQUENCE [LARGE SCALE GENOMIC DNA]</scope>
    <source>
        <strain evidence="11">CLIB 918</strain>
    </source>
</reference>
<dbReference type="CDD" id="cd10524">
    <property type="entry name" value="SET_Suv4-20-like"/>
    <property type="match status" value="1"/>
</dbReference>
<dbReference type="InterPro" id="IPR001214">
    <property type="entry name" value="SET_dom"/>
</dbReference>
<feature type="region of interest" description="Disordered" evidence="9">
    <location>
        <begin position="724"/>
        <end position="754"/>
    </location>
</feature>
<feature type="compositionally biased region" description="Basic and acidic residues" evidence="9">
    <location>
        <begin position="579"/>
        <end position="591"/>
    </location>
</feature>
<comment type="subcellular location">
    <subcellularLocation>
        <location evidence="2">Chromosome</location>
    </subcellularLocation>
    <subcellularLocation>
        <location evidence="1">Nucleus</location>
    </subcellularLocation>
</comment>
<dbReference type="GO" id="GO:0005694">
    <property type="term" value="C:chromosome"/>
    <property type="evidence" value="ECO:0007669"/>
    <property type="project" value="UniProtKB-SubCell"/>
</dbReference>
<dbReference type="STRING" id="1173061.A0A0J9X6T6"/>
<evidence type="ECO:0000256" key="6">
    <source>
        <dbReference type="ARBA" id="ARBA00022691"/>
    </source>
</evidence>
<feature type="domain" description="SET" evidence="10">
    <location>
        <begin position="186"/>
        <end position="300"/>
    </location>
</feature>
<evidence type="ECO:0000256" key="5">
    <source>
        <dbReference type="ARBA" id="ARBA00022679"/>
    </source>
</evidence>
<dbReference type="GO" id="GO:0005634">
    <property type="term" value="C:nucleus"/>
    <property type="evidence" value="ECO:0007669"/>
    <property type="project" value="UniProtKB-SubCell"/>
</dbReference>
<feature type="compositionally biased region" description="Acidic residues" evidence="9">
    <location>
        <begin position="165"/>
        <end position="184"/>
    </location>
</feature>
<dbReference type="GO" id="GO:0042799">
    <property type="term" value="F:histone H4K20 methyltransferase activity"/>
    <property type="evidence" value="ECO:0007669"/>
    <property type="project" value="TreeGrafter"/>
</dbReference>
<feature type="compositionally biased region" description="Pro residues" evidence="9">
    <location>
        <begin position="1"/>
        <end position="12"/>
    </location>
</feature>
<evidence type="ECO:0000256" key="8">
    <source>
        <dbReference type="ARBA" id="ARBA00023242"/>
    </source>
</evidence>
<dbReference type="OrthoDB" id="6627536at2759"/>
<evidence type="ECO:0000259" key="10">
    <source>
        <dbReference type="PROSITE" id="PS50280"/>
    </source>
</evidence>
<dbReference type="Pfam" id="PF00856">
    <property type="entry name" value="SET"/>
    <property type="match status" value="1"/>
</dbReference>
<dbReference type="PANTHER" id="PTHR12977:SF4">
    <property type="entry name" value="HISTONE-LYSINE N-METHYLTRANSFERASE KMT5B"/>
    <property type="match status" value="1"/>
</dbReference>
<dbReference type="Proteomes" id="UP000242525">
    <property type="component" value="Unassembled WGS sequence"/>
</dbReference>
<feature type="compositionally biased region" description="Acidic residues" evidence="9">
    <location>
        <begin position="689"/>
        <end position="707"/>
    </location>
</feature>
<dbReference type="PANTHER" id="PTHR12977">
    <property type="entry name" value="SUPPRESSOR OF VARIEGATION 4-20-RELATED"/>
    <property type="match status" value="1"/>
</dbReference>
<evidence type="ECO:0000256" key="7">
    <source>
        <dbReference type="ARBA" id="ARBA00022853"/>
    </source>
</evidence>
<dbReference type="InterPro" id="IPR000637">
    <property type="entry name" value="HMGI/Y_DNA-bd_CS"/>
</dbReference>
<dbReference type="SUPFAM" id="SSF82199">
    <property type="entry name" value="SET domain"/>
    <property type="match status" value="1"/>
</dbReference>
<keyword evidence="4" id="KW-0489">Methyltransferase</keyword>
<name>A0A0J9X6T6_GEOCN</name>
<feature type="region of interest" description="Disordered" evidence="9">
    <location>
        <begin position="579"/>
        <end position="709"/>
    </location>
</feature>
<keyword evidence="7" id="KW-0156">Chromatin regulator</keyword>
<evidence type="ECO:0000256" key="9">
    <source>
        <dbReference type="SAM" id="MobiDB-lite"/>
    </source>
</evidence>
<feature type="compositionally biased region" description="Polar residues" evidence="9">
    <location>
        <begin position="382"/>
        <end position="394"/>
    </location>
</feature>
<dbReference type="GO" id="GO:0032259">
    <property type="term" value="P:methylation"/>
    <property type="evidence" value="ECO:0007669"/>
    <property type="project" value="UniProtKB-KW"/>
</dbReference>
<dbReference type="Gene3D" id="2.170.270.10">
    <property type="entry name" value="SET domain"/>
    <property type="match status" value="1"/>
</dbReference>
<keyword evidence="5" id="KW-0808">Transferase</keyword>
<protein>
    <recommendedName>
        <fullName evidence="10">SET domain-containing protein</fullName>
    </recommendedName>
</protein>
<feature type="region of interest" description="Disordered" evidence="9">
    <location>
        <begin position="160"/>
        <end position="198"/>
    </location>
</feature>
<keyword evidence="12" id="KW-1185">Reference proteome</keyword>
<dbReference type="GO" id="GO:0006355">
    <property type="term" value="P:regulation of DNA-templated transcription"/>
    <property type="evidence" value="ECO:0007669"/>
    <property type="project" value="InterPro"/>
</dbReference>
<dbReference type="SMART" id="SM00317">
    <property type="entry name" value="SET"/>
    <property type="match status" value="1"/>
</dbReference>
<keyword evidence="8" id="KW-0539">Nucleus</keyword>
<comment type="caution">
    <text evidence="11">The sequence shown here is derived from an EMBL/GenBank/DDBJ whole genome shotgun (WGS) entry which is preliminary data.</text>
</comment>
<feature type="region of interest" description="Disordered" evidence="9">
    <location>
        <begin position="1"/>
        <end position="22"/>
    </location>
</feature>
<evidence type="ECO:0000256" key="4">
    <source>
        <dbReference type="ARBA" id="ARBA00022603"/>
    </source>
</evidence>
<feature type="compositionally biased region" description="Basic and acidic residues" evidence="9">
    <location>
        <begin position="743"/>
        <end position="754"/>
    </location>
</feature>
<dbReference type="InterPro" id="IPR046341">
    <property type="entry name" value="SET_dom_sf"/>
</dbReference>
<evidence type="ECO:0000313" key="12">
    <source>
        <dbReference type="Proteomes" id="UP000242525"/>
    </source>
</evidence>
<dbReference type="AlphaFoldDB" id="A0A0J9X6T6"/>
<feature type="compositionally biased region" description="Acidic residues" evidence="9">
    <location>
        <begin position="595"/>
        <end position="614"/>
    </location>
</feature>
<sequence length="889" mass="101087">MAKKPSPIPPQPQAQRKRGRKLKTDDVYTLFLKSNKKPLVDQIDYKDLGAFDDLLTDCFVDKVHYWSFTRKILPYKSSRNIGTEDILRILRTHVVNNTGSSNSLSLRKAVIEFLALPGIKRFLNRFDNPRQTLFMHYCLLYLRIYQKTCAFEIEVTDRYPSKADSDDEEEDDDDEDHDDNDNDNDNTNQSNKSNDKHAINPHLEGCVVARQHIKKGDHIEFLDGWLAGLEDDVENTFQGETDFSIIHTSRNGNANLLLGPARFVNHDCSPNCSFSRKGKRISLRAIKNISPGQEVTVTYAKNYFGYRNRECRCVTCEVRGVNGFGTLNDYNSDEDSSDTDALTKLKRQKRQQNKLNNLAGMNADQDETSSLVSSPAVEIIDSESTLHSSRSPSVTADAETPASSLEPFPDKTSGQEVPLKRRLRQREEDINVEDKLFNFTFEDDDANFNATRDEWRLLCRGMNKEDRKNYTLHDYIFSKLSSRGRYKDLQRFFFSCAIEADPDLTLDCVNCSTPFFGPDDRIAPRRLPTRLCPRCHRHAIIFNAYWPSVEPEAEKITLYRAWDFTSLKDIGVRGEFVPPEEKKKRKDHDDLTASSEDDDSDDESSEDELSEEDSAVAAGRRPRGRPRKIVNSTRQVGRPRKFRPLEIETKSKRKSSTKLTVPAGCPGRALNNGRGNGRHLSHHKRLEDPDTSDNEDEHESDSEEDEIIVTKTIRAKRTYKKRQPEILQSVPRKQPRLTFDAEDNSRSRRASPDEATVRRPLYVVPLNSDKPMCILNPPTGASGSIFLTSANGEKITIAAPGSDFMPTDMSPLRESISINDLSQRSVVPDVAAVAVGGAGISYLVNGETRERTRQFRYPKIKTIGLISKRTDDYSSPSWKLLQQVQSSRY</sequence>
<keyword evidence="6" id="KW-0949">S-adenosyl-L-methionine</keyword>
<dbReference type="PROSITE" id="PS50280">
    <property type="entry name" value="SET"/>
    <property type="match status" value="1"/>
</dbReference>
<organism evidence="11 12">
    <name type="scientific">Geotrichum candidum</name>
    <name type="common">Oospora lactis</name>
    <name type="synonym">Dipodascus geotrichum</name>
    <dbReference type="NCBI Taxonomy" id="1173061"/>
    <lineage>
        <taxon>Eukaryota</taxon>
        <taxon>Fungi</taxon>
        <taxon>Dikarya</taxon>
        <taxon>Ascomycota</taxon>
        <taxon>Saccharomycotina</taxon>
        <taxon>Dipodascomycetes</taxon>
        <taxon>Dipodascales</taxon>
        <taxon>Dipodascaceae</taxon>
        <taxon>Geotrichum</taxon>
    </lineage>
</organism>
<evidence type="ECO:0000256" key="3">
    <source>
        <dbReference type="ARBA" id="ARBA00022454"/>
    </source>
</evidence>
<evidence type="ECO:0000313" key="11">
    <source>
        <dbReference type="EMBL" id="CDO53120.1"/>
    </source>
</evidence>
<proteinExistence type="predicted"/>
<dbReference type="InterPro" id="IPR039977">
    <property type="entry name" value="Suv4-20/Set9"/>
</dbReference>
<dbReference type="InterPro" id="IPR041938">
    <property type="entry name" value="Hist-Lys_N-MTase_N"/>
</dbReference>
<dbReference type="EMBL" id="CCBN010000004">
    <property type="protein sequence ID" value="CDO53120.1"/>
    <property type="molecule type" value="Genomic_DNA"/>
</dbReference>
<dbReference type="PROSITE" id="PS00354">
    <property type="entry name" value="HMGI_Y"/>
    <property type="match status" value="1"/>
</dbReference>